<keyword evidence="1" id="KW-0812">Transmembrane</keyword>
<dbReference type="EMBL" id="JADAKE010000013">
    <property type="protein sequence ID" value="MBF8807722.1"/>
    <property type="molecule type" value="Genomic_DNA"/>
</dbReference>
<dbReference type="Proteomes" id="UP000637757">
    <property type="component" value="Unassembled WGS sequence"/>
</dbReference>
<feature type="transmembrane region" description="Helical" evidence="1">
    <location>
        <begin position="169"/>
        <end position="191"/>
    </location>
</feature>
<feature type="transmembrane region" description="Helical" evidence="1">
    <location>
        <begin position="20"/>
        <end position="40"/>
    </location>
</feature>
<organism evidence="2 3">
    <name type="scientific">Enterococcus lacertideformus</name>
    <dbReference type="NCBI Taxonomy" id="2771493"/>
    <lineage>
        <taxon>Bacteria</taxon>
        <taxon>Bacillati</taxon>
        <taxon>Bacillota</taxon>
        <taxon>Bacilli</taxon>
        <taxon>Lactobacillales</taxon>
        <taxon>Enterococcaceae</taxon>
        <taxon>Enterococcus</taxon>
    </lineage>
</organism>
<dbReference type="AlphaFoldDB" id="A0A931FAS0"/>
<reference evidence="2" key="1">
    <citation type="submission" date="2020-09" db="EMBL/GenBank/DDBJ databases">
        <title>Genomic insights into the novelty and pathogenicity of a unique biofilm-forming Enterococcus sp. bacteria (Enterococcus lacertideformus) identified in reptiles.</title>
        <authorList>
            <person name="Agius J.E."/>
            <person name="Phalen D.N."/>
            <person name="Rose K."/>
            <person name="Eden J.-S."/>
        </authorList>
    </citation>
    <scope>NUCLEOTIDE SEQUENCE</scope>
    <source>
        <strain evidence="2">PHRS 0518</strain>
    </source>
</reference>
<keyword evidence="1" id="KW-1133">Transmembrane helix</keyword>
<name>A0A931FAS0_9ENTE</name>
<evidence type="ECO:0000256" key="1">
    <source>
        <dbReference type="SAM" id="Phobius"/>
    </source>
</evidence>
<protein>
    <submittedName>
        <fullName evidence="2">Uncharacterized protein</fullName>
    </submittedName>
</protein>
<keyword evidence="1" id="KW-0472">Membrane</keyword>
<sequence>MYTQIKLGSFKEFIKNHKKVYFLSGFISLLICALLVGYNWKISCTNLYATGEEITFLLENKEGNPYQNSEDIRKIFLLQLNDDPTVSKEIKEELNKNLTVTRDASNFFIVTVDNYLNKENTFVKDKLLSYLKQGEISFFKDKTIIDLSENTKEIFAPTQEAQILSIKKIVIYLIGGFILFVILGTILATILSRKNTVINDDFSFLVNDQIVNISHFSKLDKQACIENTLMNIAIPTIIITQLHNLKLINDNHNIVITDDLGHAFLPPFEAHKILLICEKGETTKEWYQLQMELSKIYSDDIDIILI</sequence>
<comment type="caution">
    <text evidence="2">The sequence shown here is derived from an EMBL/GenBank/DDBJ whole genome shotgun (WGS) entry which is preliminary data.</text>
</comment>
<evidence type="ECO:0000313" key="2">
    <source>
        <dbReference type="EMBL" id="MBF8807722.1"/>
    </source>
</evidence>
<accession>A0A931FAS0</accession>
<gene>
    <name evidence="2" type="ORF">IC227_04220</name>
</gene>
<evidence type="ECO:0000313" key="3">
    <source>
        <dbReference type="Proteomes" id="UP000637757"/>
    </source>
</evidence>
<keyword evidence="3" id="KW-1185">Reference proteome</keyword>
<proteinExistence type="predicted"/>